<feature type="transmembrane region" description="Helical" evidence="7">
    <location>
        <begin position="374"/>
        <end position="395"/>
    </location>
</feature>
<evidence type="ECO:0000313" key="9">
    <source>
        <dbReference type="Proteomes" id="UP000241587"/>
    </source>
</evidence>
<dbReference type="InterPro" id="IPR036259">
    <property type="entry name" value="MFS_trans_sf"/>
</dbReference>
<feature type="transmembrane region" description="Helical" evidence="7">
    <location>
        <begin position="101"/>
        <end position="127"/>
    </location>
</feature>
<dbReference type="Proteomes" id="UP000241587">
    <property type="component" value="Unassembled WGS sequence"/>
</dbReference>
<feature type="transmembrane region" description="Helical" evidence="7">
    <location>
        <begin position="464"/>
        <end position="483"/>
    </location>
</feature>
<organism evidence="8 9">
    <name type="scientific">Fusarium culmorum</name>
    <dbReference type="NCBI Taxonomy" id="5516"/>
    <lineage>
        <taxon>Eukaryota</taxon>
        <taxon>Fungi</taxon>
        <taxon>Dikarya</taxon>
        <taxon>Ascomycota</taxon>
        <taxon>Pezizomycotina</taxon>
        <taxon>Sordariomycetes</taxon>
        <taxon>Hypocreomycetidae</taxon>
        <taxon>Hypocreales</taxon>
        <taxon>Nectriaceae</taxon>
        <taxon>Fusarium</taxon>
    </lineage>
</organism>
<accession>A0A2T4H5S4</accession>
<evidence type="ECO:0000256" key="2">
    <source>
        <dbReference type="ARBA" id="ARBA00022692"/>
    </source>
</evidence>
<dbReference type="GO" id="GO:0022857">
    <property type="term" value="F:transmembrane transporter activity"/>
    <property type="evidence" value="ECO:0007669"/>
    <property type="project" value="InterPro"/>
</dbReference>
<gene>
    <name evidence="8" type="ORF">FCULG_00011554</name>
</gene>
<evidence type="ECO:0000256" key="5">
    <source>
        <dbReference type="ARBA" id="ARBA00023180"/>
    </source>
</evidence>
<dbReference type="SUPFAM" id="SSF103473">
    <property type="entry name" value="MFS general substrate transporter"/>
    <property type="match status" value="1"/>
</dbReference>
<comment type="subcellular location">
    <subcellularLocation>
        <location evidence="1">Membrane</location>
        <topology evidence="1">Multi-pass membrane protein</topology>
    </subcellularLocation>
</comment>
<dbReference type="AlphaFoldDB" id="A0A2T4H5S4"/>
<feature type="region of interest" description="Disordered" evidence="6">
    <location>
        <begin position="253"/>
        <end position="273"/>
    </location>
</feature>
<feature type="transmembrane region" description="Helical" evidence="7">
    <location>
        <begin position="41"/>
        <end position="62"/>
    </location>
</feature>
<keyword evidence="4 7" id="KW-0472">Membrane</keyword>
<feature type="transmembrane region" description="Helical" evidence="7">
    <location>
        <begin position="200"/>
        <end position="221"/>
    </location>
</feature>
<dbReference type="OrthoDB" id="194139at2759"/>
<reference evidence="8 9" key="1">
    <citation type="submission" date="2018-02" db="EMBL/GenBank/DDBJ databases">
        <title>Fusarium culmorum secondary metabolites in fungal-bacterial-plant interactions.</title>
        <authorList>
            <person name="Schmidt R."/>
        </authorList>
    </citation>
    <scope>NUCLEOTIDE SEQUENCE [LARGE SCALE GENOMIC DNA]</scope>
    <source>
        <strain evidence="8 9">PV</strain>
    </source>
</reference>
<feature type="transmembrane region" description="Helical" evidence="7">
    <location>
        <begin position="134"/>
        <end position="159"/>
    </location>
</feature>
<dbReference type="OMA" id="GPWAINA"/>
<keyword evidence="2 7" id="KW-0812">Transmembrane</keyword>
<dbReference type="InterPro" id="IPR011701">
    <property type="entry name" value="MFS"/>
</dbReference>
<proteinExistence type="predicted"/>
<keyword evidence="5" id="KW-0325">Glycoprotein</keyword>
<feature type="compositionally biased region" description="Acidic residues" evidence="6">
    <location>
        <begin position="257"/>
        <end position="268"/>
    </location>
</feature>
<evidence type="ECO:0000256" key="1">
    <source>
        <dbReference type="ARBA" id="ARBA00004141"/>
    </source>
</evidence>
<protein>
    <recommendedName>
        <fullName evidence="10">Major facilitator superfamily (MFS) profile domain-containing protein</fullName>
    </recommendedName>
</protein>
<sequence length="485" mass="53661">MPSPLNTDRGQPWSAPLRKIRHWFVAGTDGSSHQQREIYPLNFWFCVFVLFLTRFGSELLAYPWPNLLVTAVCRHYYQNEDGHHGDPSNEFCDDERVINHWLSMIGLIQFLAPLAATVALIPMGILLDKGKGRLAFTISIISTVLYWGFIAIFGLVRVFPLWCFYISPVFLLLGGGPWAINALVFATLSRTVRPEQRTTAFSFLQGLAGIPGLVGPLLYTASMGPALWVPIMLSLLIYSLTLLPALHIKNNNNQNGDDSEAGDEEIPDEAQPLLNPGHISPTKPLISARPAQEGLFKSSTSPSYVLPVSLVSILPKEPSCIPQFGPGQDLDTICSTYLSVFIYIHAVVLSILFLIVLPLTIYRLDRNWRVAKRDVVLSLACIACCAVGTFVVFFAPNLATAIIGFIIAVLGYVMPLSLRSFLASHFEKSFSGRLFAGIAVVETIGSIIRQPLMTVSYYTESTPFIISLITYLIMLLLLVKLAIRL</sequence>
<feature type="transmembrane region" description="Helical" evidence="7">
    <location>
        <begin position="227"/>
        <end position="246"/>
    </location>
</feature>
<evidence type="ECO:0000256" key="3">
    <source>
        <dbReference type="ARBA" id="ARBA00022989"/>
    </source>
</evidence>
<dbReference type="GO" id="GO:0016020">
    <property type="term" value="C:membrane"/>
    <property type="evidence" value="ECO:0007669"/>
    <property type="project" value="UniProtKB-SubCell"/>
</dbReference>
<dbReference type="PANTHER" id="PTHR23507">
    <property type="entry name" value="ZGC:174356"/>
    <property type="match status" value="1"/>
</dbReference>
<dbReference type="EMBL" id="PVEM01000002">
    <property type="protein sequence ID" value="PTD11085.1"/>
    <property type="molecule type" value="Genomic_DNA"/>
</dbReference>
<evidence type="ECO:0000256" key="6">
    <source>
        <dbReference type="SAM" id="MobiDB-lite"/>
    </source>
</evidence>
<name>A0A2T4H5S4_FUSCU</name>
<keyword evidence="9" id="KW-1185">Reference proteome</keyword>
<feature type="transmembrane region" description="Helical" evidence="7">
    <location>
        <begin position="165"/>
        <end position="188"/>
    </location>
</feature>
<dbReference type="Gene3D" id="1.20.1250.20">
    <property type="entry name" value="MFS general substrate transporter like domains"/>
    <property type="match status" value="1"/>
</dbReference>
<evidence type="ECO:0008006" key="10">
    <source>
        <dbReference type="Google" id="ProtNLM"/>
    </source>
</evidence>
<feature type="transmembrane region" description="Helical" evidence="7">
    <location>
        <begin position="401"/>
        <end position="422"/>
    </location>
</feature>
<comment type="caution">
    <text evidence="8">The sequence shown here is derived from an EMBL/GenBank/DDBJ whole genome shotgun (WGS) entry which is preliminary data.</text>
</comment>
<dbReference type="Pfam" id="PF07690">
    <property type="entry name" value="MFS_1"/>
    <property type="match status" value="1"/>
</dbReference>
<evidence type="ECO:0000256" key="4">
    <source>
        <dbReference type="ARBA" id="ARBA00023136"/>
    </source>
</evidence>
<evidence type="ECO:0000313" key="8">
    <source>
        <dbReference type="EMBL" id="PTD11085.1"/>
    </source>
</evidence>
<evidence type="ECO:0000256" key="7">
    <source>
        <dbReference type="SAM" id="Phobius"/>
    </source>
</evidence>
<feature type="transmembrane region" description="Helical" evidence="7">
    <location>
        <begin position="340"/>
        <end position="362"/>
    </location>
</feature>
<keyword evidence="3 7" id="KW-1133">Transmembrane helix</keyword>
<dbReference type="PANTHER" id="PTHR23507:SF1">
    <property type="entry name" value="FI18259P1-RELATED"/>
    <property type="match status" value="1"/>
</dbReference>